<keyword evidence="1" id="KW-0175">Coiled coil</keyword>
<evidence type="ECO:0000313" key="4">
    <source>
        <dbReference type="Proteomes" id="UP001549920"/>
    </source>
</evidence>
<protein>
    <recommendedName>
        <fullName evidence="2">FP protein C-terminal domain-containing protein</fullName>
    </recommendedName>
</protein>
<comment type="caution">
    <text evidence="3">The sequence shown here is derived from an EMBL/GenBank/DDBJ whole genome shotgun (WGS) entry which is preliminary data.</text>
</comment>
<name>A0ABR3HLQ3_LOXSC</name>
<dbReference type="Proteomes" id="UP001549920">
    <property type="component" value="Unassembled WGS sequence"/>
</dbReference>
<dbReference type="Pfam" id="PF25298">
    <property type="entry name" value="Baculo_FP_2nd"/>
    <property type="match status" value="1"/>
</dbReference>
<gene>
    <name evidence="3" type="ORF">ABMA27_005077</name>
</gene>
<sequence>MHSSLNRAISDPDMSICASEENESPLNAVFDRRRGPAQGVTQPQLDAFRMEIRQLITTFITSQREELRQLSTKIQEIQDTNKSIETSLAHLTTKNEELKHKIDSLEDRSREDREYIVFLEDKLDDLQLLSRKTNFEIKGVPKKESETKQDLIEMVVSLSETVNFKINKTDIKDIYRIRGKKPEHKNTPIVVETSSVLLKTDFLKMAKTFNIRNKTKLCAKHLGMKSHADTPIFLSENLTPKASRLHYLARDLAKSKGYKFVWTSYGKIYVRKNEQSPIIMIKTEQQVHKLLLEKD</sequence>
<feature type="domain" description="FP protein C-terminal" evidence="2">
    <location>
        <begin position="239"/>
        <end position="291"/>
    </location>
</feature>
<dbReference type="InterPro" id="IPR057251">
    <property type="entry name" value="FP_C"/>
</dbReference>
<keyword evidence="4" id="KW-1185">Reference proteome</keyword>
<evidence type="ECO:0000313" key="3">
    <source>
        <dbReference type="EMBL" id="KAL0871335.1"/>
    </source>
</evidence>
<dbReference type="PANTHER" id="PTHR11505">
    <property type="entry name" value="L1 TRANSPOSABLE ELEMENT-RELATED"/>
    <property type="match status" value="1"/>
</dbReference>
<accession>A0ABR3HLQ3</accession>
<reference evidence="3 4" key="1">
    <citation type="submission" date="2024-06" db="EMBL/GenBank/DDBJ databases">
        <title>A chromosome-level genome assembly of beet webworm, Loxostege sticticalis.</title>
        <authorList>
            <person name="Zhang Y."/>
        </authorList>
    </citation>
    <scope>NUCLEOTIDE SEQUENCE [LARGE SCALE GENOMIC DNA]</scope>
    <source>
        <strain evidence="3">AQ026</strain>
        <tissue evidence="3">Whole body</tissue>
    </source>
</reference>
<evidence type="ECO:0000256" key="1">
    <source>
        <dbReference type="SAM" id="Coils"/>
    </source>
</evidence>
<evidence type="ECO:0000259" key="2">
    <source>
        <dbReference type="Pfam" id="PF25298"/>
    </source>
</evidence>
<feature type="coiled-coil region" evidence="1">
    <location>
        <begin position="60"/>
        <end position="115"/>
    </location>
</feature>
<organism evidence="3 4">
    <name type="scientific">Loxostege sticticalis</name>
    <name type="common">Beet webworm moth</name>
    <dbReference type="NCBI Taxonomy" id="481309"/>
    <lineage>
        <taxon>Eukaryota</taxon>
        <taxon>Metazoa</taxon>
        <taxon>Ecdysozoa</taxon>
        <taxon>Arthropoda</taxon>
        <taxon>Hexapoda</taxon>
        <taxon>Insecta</taxon>
        <taxon>Pterygota</taxon>
        <taxon>Neoptera</taxon>
        <taxon>Endopterygota</taxon>
        <taxon>Lepidoptera</taxon>
        <taxon>Glossata</taxon>
        <taxon>Ditrysia</taxon>
        <taxon>Pyraloidea</taxon>
        <taxon>Crambidae</taxon>
        <taxon>Pyraustinae</taxon>
        <taxon>Loxostege</taxon>
    </lineage>
</organism>
<dbReference type="InterPro" id="IPR004244">
    <property type="entry name" value="Transposase_22"/>
</dbReference>
<proteinExistence type="predicted"/>
<dbReference type="EMBL" id="JBEUOH010000017">
    <property type="protein sequence ID" value="KAL0871335.1"/>
    <property type="molecule type" value="Genomic_DNA"/>
</dbReference>